<reference evidence="4" key="1">
    <citation type="journal article" date="2021" name="Nat. Commun.">
        <title>Genetic determinants of endophytism in the Arabidopsis root mycobiome.</title>
        <authorList>
            <person name="Mesny F."/>
            <person name="Miyauchi S."/>
            <person name="Thiergart T."/>
            <person name="Pickel B."/>
            <person name="Atanasova L."/>
            <person name="Karlsson M."/>
            <person name="Huettel B."/>
            <person name="Barry K.W."/>
            <person name="Haridas S."/>
            <person name="Chen C."/>
            <person name="Bauer D."/>
            <person name="Andreopoulos W."/>
            <person name="Pangilinan J."/>
            <person name="LaButti K."/>
            <person name="Riley R."/>
            <person name="Lipzen A."/>
            <person name="Clum A."/>
            <person name="Drula E."/>
            <person name="Henrissat B."/>
            <person name="Kohler A."/>
            <person name="Grigoriev I.V."/>
            <person name="Martin F.M."/>
            <person name="Hacquard S."/>
        </authorList>
    </citation>
    <scope>NUCLEOTIDE SEQUENCE</scope>
    <source>
        <strain evidence="4">MPI-CAGE-CH-0235</strain>
    </source>
</reference>
<comment type="similarity">
    <text evidence="1">Belongs to the short-chain dehydrogenases/reductases (SDR) family.</text>
</comment>
<dbReference type="PANTHER" id="PTHR24320:SF236">
    <property type="entry name" value="SHORT-CHAIN DEHYDROGENASE-RELATED"/>
    <property type="match status" value="1"/>
</dbReference>
<keyword evidence="3" id="KW-0560">Oxidoreductase</keyword>
<dbReference type="Gene3D" id="3.40.50.720">
    <property type="entry name" value="NAD(P)-binding Rossmann-like Domain"/>
    <property type="match status" value="1"/>
</dbReference>
<dbReference type="GO" id="GO:0016491">
    <property type="term" value="F:oxidoreductase activity"/>
    <property type="evidence" value="ECO:0007669"/>
    <property type="project" value="UniProtKB-KW"/>
</dbReference>
<name>A0A8K0WU58_9HYPO</name>
<dbReference type="PRINTS" id="PR00081">
    <property type="entry name" value="GDHRDH"/>
</dbReference>
<proteinExistence type="inferred from homology"/>
<dbReference type="Proteomes" id="UP000813444">
    <property type="component" value="Unassembled WGS sequence"/>
</dbReference>
<evidence type="ECO:0000313" key="4">
    <source>
        <dbReference type="EMBL" id="KAH7321293.1"/>
    </source>
</evidence>
<evidence type="ECO:0000256" key="2">
    <source>
        <dbReference type="ARBA" id="ARBA00022857"/>
    </source>
</evidence>
<protein>
    <submittedName>
        <fullName evidence="4">Retinol dehydrogenase</fullName>
    </submittedName>
</protein>
<accession>A0A8K0WU58</accession>
<evidence type="ECO:0000256" key="3">
    <source>
        <dbReference type="ARBA" id="ARBA00023002"/>
    </source>
</evidence>
<evidence type="ECO:0000256" key="1">
    <source>
        <dbReference type="ARBA" id="ARBA00006484"/>
    </source>
</evidence>
<gene>
    <name evidence="4" type="ORF">B0I35DRAFT_477792</name>
</gene>
<sequence>MRRSSFIPYKAPLTEENLPDQAGKVFIVTGGSSGVGLELARILYQHNATIYIATRSEDRANEAIADIKKSQPSSKGQLVFLKLVLDDLTTIKASAEEFLAKESRLDVIWNNAGVMTPPQGSKTKQGYELQVGTNSLGHFLFIKFLTPIILETAKTAPKGSVRIVWVSSVSIDFGPKPAIDFDNMDFKRDEDPQSKYNRSKSGNLIHAAEFQRRYPDSGVVSTSMNPGLLKTGLQRHFSPMQKFQIKLIARPAKFGAYTELFAGLDPSVTEEDKWITPFGHREAPRQDIIEPEQCRKYWEWCEEQVKPYL</sequence>
<dbReference type="InterPro" id="IPR036291">
    <property type="entry name" value="NAD(P)-bd_dom_sf"/>
</dbReference>
<dbReference type="Pfam" id="PF00106">
    <property type="entry name" value="adh_short"/>
    <property type="match status" value="1"/>
</dbReference>
<dbReference type="EMBL" id="JAGPNK010000005">
    <property type="protein sequence ID" value="KAH7321293.1"/>
    <property type="molecule type" value="Genomic_DNA"/>
</dbReference>
<dbReference type="SUPFAM" id="SSF51735">
    <property type="entry name" value="NAD(P)-binding Rossmann-fold domains"/>
    <property type="match status" value="1"/>
</dbReference>
<keyword evidence="2" id="KW-0521">NADP</keyword>
<comment type="caution">
    <text evidence="4">The sequence shown here is derived from an EMBL/GenBank/DDBJ whole genome shotgun (WGS) entry which is preliminary data.</text>
</comment>
<dbReference type="PANTHER" id="PTHR24320">
    <property type="entry name" value="RETINOL DEHYDROGENASE"/>
    <property type="match status" value="1"/>
</dbReference>
<evidence type="ECO:0000313" key="5">
    <source>
        <dbReference type="Proteomes" id="UP000813444"/>
    </source>
</evidence>
<organism evidence="4 5">
    <name type="scientific">Stachybotrys elegans</name>
    <dbReference type="NCBI Taxonomy" id="80388"/>
    <lineage>
        <taxon>Eukaryota</taxon>
        <taxon>Fungi</taxon>
        <taxon>Dikarya</taxon>
        <taxon>Ascomycota</taxon>
        <taxon>Pezizomycotina</taxon>
        <taxon>Sordariomycetes</taxon>
        <taxon>Hypocreomycetidae</taxon>
        <taxon>Hypocreales</taxon>
        <taxon>Stachybotryaceae</taxon>
        <taxon>Stachybotrys</taxon>
    </lineage>
</organism>
<dbReference type="AlphaFoldDB" id="A0A8K0WU58"/>
<dbReference type="OrthoDB" id="191139at2759"/>
<keyword evidence="5" id="KW-1185">Reference proteome</keyword>
<dbReference type="InterPro" id="IPR002347">
    <property type="entry name" value="SDR_fam"/>
</dbReference>